<dbReference type="EMBL" id="HBUF01649078">
    <property type="protein sequence ID" value="CAG6786614.1"/>
    <property type="molecule type" value="Transcribed_RNA"/>
</dbReference>
<organism evidence="1">
    <name type="scientific">Cacopsylla melanoneura</name>
    <dbReference type="NCBI Taxonomy" id="428564"/>
    <lineage>
        <taxon>Eukaryota</taxon>
        <taxon>Metazoa</taxon>
        <taxon>Ecdysozoa</taxon>
        <taxon>Arthropoda</taxon>
        <taxon>Hexapoda</taxon>
        <taxon>Insecta</taxon>
        <taxon>Pterygota</taxon>
        <taxon>Neoptera</taxon>
        <taxon>Paraneoptera</taxon>
        <taxon>Hemiptera</taxon>
        <taxon>Sternorrhyncha</taxon>
        <taxon>Psylloidea</taxon>
        <taxon>Psyllidae</taxon>
        <taxon>Psyllinae</taxon>
        <taxon>Cacopsylla</taxon>
    </lineage>
</organism>
<proteinExistence type="predicted"/>
<sequence>MRRKLLIVYYVQVQDKSFPLLICPFFPPLQLTPFLPPHLSQEWETKNPFACVFHSTSIYFLVYPMGGVVQVSRENTTKLLMGINYLEKVGIMYNIMYVEKI</sequence>
<reference evidence="1" key="1">
    <citation type="submission" date="2021-05" db="EMBL/GenBank/DDBJ databases">
        <authorList>
            <person name="Alioto T."/>
            <person name="Alioto T."/>
            <person name="Gomez Garrido J."/>
        </authorList>
    </citation>
    <scope>NUCLEOTIDE SEQUENCE</scope>
</reference>
<accession>A0A8D9FEI4</accession>
<protein>
    <submittedName>
        <fullName evidence="1">Uncharacterized protein</fullName>
    </submittedName>
</protein>
<evidence type="ECO:0000313" key="1">
    <source>
        <dbReference type="EMBL" id="CAG6786614.1"/>
    </source>
</evidence>
<dbReference type="AlphaFoldDB" id="A0A8D9FEI4"/>
<name>A0A8D9FEI4_9HEMI</name>